<evidence type="ECO:0008006" key="2">
    <source>
        <dbReference type="Google" id="ProtNLM"/>
    </source>
</evidence>
<dbReference type="AlphaFoldDB" id="A0A645EP71"/>
<comment type="caution">
    <text evidence="1">The sequence shown here is derived from an EMBL/GenBank/DDBJ whole genome shotgun (WGS) entry which is preliminary data.</text>
</comment>
<accession>A0A645EP71</accession>
<dbReference type="EMBL" id="VSSQ01049729">
    <property type="protein sequence ID" value="MPN03808.1"/>
    <property type="molecule type" value="Genomic_DNA"/>
</dbReference>
<proteinExistence type="predicted"/>
<evidence type="ECO:0000313" key="1">
    <source>
        <dbReference type="EMBL" id="MPN03808.1"/>
    </source>
</evidence>
<dbReference type="InterPro" id="IPR013494">
    <property type="entry name" value="CHP02678"/>
</dbReference>
<sequence length="315" mass="37206">MGIKSFADPMDYVLLCLLLSFLEDKTNDEQFLLSHITEYIQINYPVGELDWTVYHNRKSLIRVLNFALNMSFIKIDDGDLDMFSEDYNAEVLYENTGISRYFIRSFSRQITNFSTYDEILNSEWLFGDEDKGIIRRMRVYRSLFLDVAVYGNDISMFEYIKRQRHILQSDIEKYLEGNLHIYKNAAFVTVDDYRYRNAFPEDKNLSDICLLICGTIAEKVQKGELDLKADDTLLIDESCFDGILQICIEKYRELWSKEYRLKSFNLLRQDVLGYMSLNKLIETREDGLLVFPLTLKFKGEYPQDVIMEGREDEQE</sequence>
<name>A0A645EP71_9ZZZZ</name>
<organism evidence="1">
    <name type="scientific">bioreactor metagenome</name>
    <dbReference type="NCBI Taxonomy" id="1076179"/>
    <lineage>
        <taxon>unclassified sequences</taxon>
        <taxon>metagenomes</taxon>
        <taxon>ecological metagenomes</taxon>
    </lineage>
</organism>
<reference evidence="1" key="1">
    <citation type="submission" date="2019-08" db="EMBL/GenBank/DDBJ databases">
        <authorList>
            <person name="Kucharzyk K."/>
            <person name="Murdoch R.W."/>
            <person name="Higgins S."/>
            <person name="Loffler F."/>
        </authorList>
    </citation>
    <scope>NUCLEOTIDE SEQUENCE</scope>
</reference>
<dbReference type="Pfam" id="PF09661">
    <property type="entry name" value="DUF2398"/>
    <property type="match status" value="1"/>
</dbReference>
<protein>
    <recommendedName>
        <fullName evidence="2">TIGR02678 family protein</fullName>
    </recommendedName>
</protein>
<gene>
    <name evidence="1" type="ORF">SDC9_151042</name>
</gene>